<protein>
    <recommendedName>
        <fullName evidence="2">Imelysin-like domain-containing protein</fullName>
    </recommendedName>
</protein>
<name>X1U241_9ZZZZ</name>
<comment type="caution">
    <text evidence="1">The sequence shown here is derived from an EMBL/GenBank/DDBJ whole genome shotgun (WGS) entry which is preliminary data.</text>
</comment>
<reference evidence="1" key="1">
    <citation type="journal article" date="2014" name="Front. Microbiol.">
        <title>High frequency of phylogenetically diverse reductive dehalogenase-homologous genes in deep subseafloor sedimentary metagenomes.</title>
        <authorList>
            <person name="Kawai M."/>
            <person name="Futagami T."/>
            <person name="Toyoda A."/>
            <person name="Takaki Y."/>
            <person name="Nishi S."/>
            <person name="Hori S."/>
            <person name="Arai W."/>
            <person name="Tsubouchi T."/>
            <person name="Morono Y."/>
            <person name="Uchiyama I."/>
            <person name="Ito T."/>
            <person name="Fujiyama A."/>
            <person name="Inagaki F."/>
            <person name="Takami H."/>
        </authorList>
    </citation>
    <scope>NUCLEOTIDE SEQUENCE</scope>
    <source>
        <strain evidence="1">Expedition CK06-06</strain>
    </source>
</reference>
<accession>X1U241</accession>
<dbReference type="EMBL" id="BARW01024612">
    <property type="protein sequence ID" value="GAI93905.1"/>
    <property type="molecule type" value="Genomic_DNA"/>
</dbReference>
<proteinExistence type="predicted"/>
<evidence type="ECO:0008006" key="2">
    <source>
        <dbReference type="Google" id="ProtNLM"/>
    </source>
</evidence>
<feature type="non-terminal residue" evidence="1">
    <location>
        <position position="1"/>
    </location>
</feature>
<evidence type="ECO:0000313" key="1">
    <source>
        <dbReference type="EMBL" id="GAI93905.1"/>
    </source>
</evidence>
<dbReference type="AlphaFoldDB" id="X1U241"/>
<organism evidence="1">
    <name type="scientific">marine sediment metagenome</name>
    <dbReference type="NCBI Taxonomy" id="412755"/>
    <lineage>
        <taxon>unclassified sequences</taxon>
        <taxon>metagenomes</taxon>
        <taxon>ecological metagenomes</taxon>
    </lineage>
</organism>
<sequence length="105" mass="11275">SLSAISAYNIWYDQYYSIGNYLFADVAAFNTKLGALVNSTGDTASKAAWDEYAAGDTALTSLVAGLPEDTLTWTTEQYNKWVEASTARYNALGAVGTALFNAIVK</sequence>
<gene>
    <name evidence="1" type="ORF">S12H4_40542</name>
</gene>